<keyword evidence="4 8" id="KW-0812">Transmembrane</keyword>
<dbReference type="EMBL" id="MGHY01000009">
    <property type="protein sequence ID" value="OGM79693.1"/>
    <property type="molecule type" value="Genomic_DNA"/>
</dbReference>
<keyword evidence="3" id="KW-0813">Transport</keyword>
<feature type="transmembrane region" description="Helical" evidence="8">
    <location>
        <begin position="22"/>
        <end position="42"/>
    </location>
</feature>
<evidence type="ECO:0000256" key="3">
    <source>
        <dbReference type="ARBA" id="ARBA00022448"/>
    </source>
</evidence>
<dbReference type="AlphaFoldDB" id="A0A1F8CTN8"/>
<dbReference type="InterPro" id="IPR036739">
    <property type="entry name" value="SLC41_membr_dom_sf"/>
</dbReference>
<comment type="subcellular location">
    <subcellularLocation>
        <location evidence="1">Membrane</location>
        <topology evidence="1">Multi-pass membrane protein</topology>
    </subcellularLocation>
</comment>
<reference evidence="10 11" key="1">
    <citation type="journal article" date="2016" name="Nat. Commun.">
        <title>Thousands of microbial genomes shed light on interconnected biogeochemical processes in an aquifer system.</title>
        <authorList>
            <person name="Anantharaman K."/>
            <person name="Brown C.T."/>
            <person name="Hug L.A."/>
            <person name="Sharon I."/>
            <person name="Castelle C.J."/>
            <person name="Probst A.J."/>
            <person name="Thomas B.C."/>
            <person name="Singh A."/>
            <person name="Wilkins M.J."/>
            <person name="Karaoz U."/>
            <person name="Brodie E.L."/>
            <person name="Williams K.H."/>
            <person name="Hubbard S.S."/>
            <person name="Banfield J.F."/>
        </authorList>
    </citation>
    <scope>NUCLEOTIDE SEQUENCE [LARGE SCALE GENOMIC DNA]</scope>
</reference>
<evidence type="ECO:0000313" key="11">
    <source>
        <dbReference type="Proteomes" id="UP000178999"/>
    </source>
</evidence>
<gene>
    <name evidence="10" type="ORF">A2382_02115</name>
</gene>
<feature type="transmembrane region" description="Helical" evidence="8">
    <location>
        <begin position="90"/>
        <end position="114"/>
    </location>
</feature>
<protein>
    <recommendedName>
        <fullName evidence="9">SLC41A/MgtE integral membrane domain-containing protein</fullName>
    </recommendedName>
</protein>
<dbReference type="STRING" id="1802538.A2382_02115"/>
<feature type="domain" description="SLC41A/MgtE integral membrane" evidence="9">
    <location>
        <begin position="56"/>
        <end position="177"/>
    </location>
</feature>
<dbReference type="Gene3D" id="1.10.357.20">
    <property type="entry name" value="SLC41 divalent cation transporters, integral membrane domain"/>
    <property type="match status" value="1"/>
</dbReference>
<evidence type="ECO:0000256" key="6">
    <source>
        <dbReference type="ARBA" id="ARBA00022989"/>
    </source>
</evidence>
<comment type="similarity">
    <text evidence="2">Belongs to the SLC41A transporter family.</text>
</comment>
<keyword evidence="7 8" id="KW-0472">Membrane</keyword>
<dbReference type="SUPFAM" id="SSF161093">
    <property type="entry name" value="MgtE membrane domain-like"/>
    <property type="match status" value="1"/>
</dbReference>
<proteinExistence type="inferred from homology"/>
<name>A0A1F8CTN8_9BACT</name>
<feature type="transmembrane region" description="Helical" evidence="8">
    <location>
        <begin position="49"/>
        <end position="70"/>
    </location>
</feature>
<sequence length="183" mass="20365">MENKTLDDVLKLPLYKSIFHRLPWLIIGLIGGVMAAKVVVGFEEILEKNLFLAAFIPLIVYMSDAVGTQMESFAIRDLAMHSHMKLIRYFLRQLIVVSLMGIILSVCLIFISLLMGQEIRVGITLGISLFAAVMSSLLTGILIPYLFNRIKLDPANASGPIATIIQDLFSVSIYFYIASLLLN</sequence>
<evidence type="ECO:0000256" key="1">
    <source>
        <dbReference type="ARBA" id="ARBA00004141"/>
    </source>
</evidence>
<keyword evidence="5" id="KW-0460">Magnesium</keyword>
<keyword evidence="6 8" id="KW-1133">Transmembrane helix</keyword>
<evidence type="ECO:0000256" key="8">
    <source>
        <dbReference type="SAM" id="Phobius"/>
    </source>
</evidence>
<evidence type="ECO:0000256" key="7">
    <source>
        <dbReference type="ARBA" id="ARBA00023136"/>
    </source>
</evidence>
<evidence type="ECO:0000259" key="9">
    <source>
        <dbReference type="Pfam" id="PF01769"/>
    </source>
</evidence>
<feature type="transmembrane region" description="Helical" evidence="8">
    <location>
        <begin position="159"/>
        <end position="182"/>
    </location>
</feature>
<evidence type="ECO:0000256" key="2">
    <source>
        <dbReference type="ARBA" id="ARBA00009749"/>
    </source>
</evidence>
<dbReference type="GO" id="GO:0016020">
    <property type="term" value="C:membrane"/>
    <property type="evidence" value="ECO:0007669"/>
    <property type="project" value="UniProtKB-SubCell"/>
</dbReference>
<evidence type="ECO:0000256" key="5">
    <source>
        <dbReference type="ARBA" id="ARBA00022842"/>
    </source>
</evidence>
<dbReference type="PANTHER" id="PTHR41394:SF5">
    <property type="entry name" value="SLC41A_MGTE INTEGRAL MEMBRANE DOMAIN-CONTAINING PROTEIN"/>
    <property type="match status" value="1"/>
</dbReference>
<evidence type="ECO:0000256" key="4">
    <source>
        <dbReference type="ARBA" id="ARBA00022692"/>
    </source>
</evidence>
<evidence type="ECO:0000313" key="10">
    <source>
        <dbReference type="EMBL" id="OGM79693.1"/>
    </source>
</evidence>
<dbReference type="Proteomes" id="UP000178999">
    <property type="component" value="Unassembled WGS sequence"/>
</dbReference>
<dbReference type="Pfam" id="PF01769">
    <property type="entry name" value="MgtE"/>
    <property type="match status" value="1"/>
</dbReference>
<dbReference type="PANTHER" id="PTHR41394">
    <property type="entry name" value="MAGNESIUM TRANSPORTER MGTE"/>
    <property type="match status" value="1"/>
</dbReference>
<dbReference type="GO" id="GO:0008324">
    <property type="term" value="F:monoatomic cation transmembrane transporter activity"/>
    <property type="evidence" value="ECO:0007669"/>
    <property type="project" value="InterPro"/>
</dbReference>
<accession>A0A1F8CTN8</accession>
<dbReference type="InterPro" id="IPR006667">
    <property type="entry name" value="SLC41_membr_dom"/>
</dbReference>
<comment type="caution">
    <text evidence="10">The sequence shown here is derived from an EMBL/GenBank/DDBJ whole genome shotgun (WGS) entry which is preliminary data.</text>
</comment>
<feature type="transmembrane region" description="Helical" evidence="8">
    <location>
        <begin position="121"/>
        <end position="147"/>
    </location>
</feature>
<organism evidence="10 11">
    <name type="scientific">Candidatus Woesebacteria bacterium RIFOXYB1_FULL_38_16</name>
    <dbReference type="NCBI Taxonomy" id="1802538"/>
    <lineage>
        <taxon>Bacteria</taxon>
        <taxon>Candidatus Woeseibacteriota</taxon>
    </lineage>
</organism>